<gene>
    <name evidence="2" type="ORF">MD535_03695</name>
</gene>
<dbReference type="Pfam" id="PF04402">
    <property type="entry name" value="SIMPL"/>
    <property type="match status" value="1"/>
</dbReference>
<dbReference type="Proteomes" id="UP001155587">
    <property type="component" value="Unassembled WGS sequence"/>
</dbReference>
<dbReference type="InterPro" id="IPR052022">
    <property type="entry name" value="26kDa_periplasmic_antigen"/>
</dbReference>
<dbReference type="Gene3D" id="3.30.110.170">
    <property type="entry name" value="Protein of unknown function (DUF541), domain 1"/>
    <property type="match status" value="1"/>
</dbReference>
<dbReference type="PANTHER" id="PTHR34387:SF1">
    <property type="entry name" value="PERIPLASMIC IMMUNOGENIC PROTEIN"/>
    <property type="match status" value="1"/>
</dbReference>
<dbReference type="GO" id="GO:0006974">
    <property type="term" value="P:DNA damage response"/>
    <property type="evidence" value="ECO:0007669"/>
    <property type="project" value="TreeGrafter"/>
</dbReference>
<evidence type="ECO:0000313" key="2">
    <source>
        <dbReference type="EMBL" id="MCW8345132.1"/>
    </source>
</evidence>
<dbReference type="EMBL" id="JAKRRY010000003">
    <property type="protein sequence ID" value="MCW8345132.1"/>
    <property type="molecule type" value="Genomic_DNA"/>
</dbReference>
<accession>A0A9X3CKG8</accession>
<organism evidence="2 3">
    <name type="scientific">Vibrio qingdaonensis</name>
    <dbReference type="NCBI Taxonomy" id="2829491"/>
    <lineage>
        <taxon>Bacteria</taxon>
        <taxon>Pseudomonadati</taxon>
        <taxon>Pseudomonadota</taxon>
        <taxon>Gammaproteobacteria</taxon>
        <taxon>Vibrionales</taxon>
        <taxon>Vibrionaceae</taxon>
        <taxon>Vibrio</taxon>
    </lineage>
</organism>
<comment type="caution">
    <text evidence="2">The sequence shown here is derived from an EMBL/GenBank/DDBJ whole genome shotgun (WGS) entry which is preliminary data.</text>
</comment>
<reference evidence="2" key="1">
    <citation type="submission" date="2022-02" db="EMBL/GenBank/DDBJ databases">
        <title>Vibrio sp. nov, a new bacterium isolated from seawater.</title>
        <authorList>
            <person name="Yuan Y."/>
        </authorList>
    </citation>
    <scope>NUCLEOTIDE SEQUENCE</scope>
    <source>
        <strain evidence="2">ZSDZ65</strain>
    </source>
</reference>
<proteinExistence type="predicted"/>
<dbReference type="AlphaFoldDB" id="A0A9X3CKG8"/>
<name>A0A9X3CKG8_9VIBR</name>
<keyword evidence="1" id="KW-0732">Signal</keyword>
<evidence type="ECO:0000313" key="3">
    <source>
        <dbReference type="Proteomes" id="UP001155587"/>
    </source>
</evidence>
<sequence length="236" mass="26223">MRKQIMKSTLTLCALAASFIALPSVASQVDFPHIVTTGYGQIEATPDMAEFSVRVVQSQLNADQAKEGVDSVVDTFLAKLASAGVSKEDIKSSNLYLTPQYQYPDKGQPELVGYRASRTVTVQVMDIERLNDYLDSALASGINQVDNIRLKVKDESQYQAKARTAAIQDAQKKAQSLAQGFEQKLGKVWQITYKQPQNQPVVMRSMMMDSQPESNSYQDSVITIRDRVDVVYKLSN</sequence>
<feature type="signal peptide" evidence="1">
    <location>
        <begin position="1"/>
        <end position="26"/>
    </location>
</feature>
<protein>
    <submittedName>
        <fullName evidence="2">Oxidative stress defense protein</fullName>
    </submittedName>
</protein>
<dbReference type="NCBIfam" id="NF008299">
    <property type="entry name" value="PRK11087.1"/>
    <property type="match status" value="1"/>
</dbReference>
<feature type="chain" id="PRO_5040725814" evidence="1">
    <location>
        <begin position="27"/>
        <end position="236"/>
    </location>
</feature>
<dbReference type="Gene3D" id="3.30.70.2970">
    <property type="entry name" value="Protein of unknown function (DUF541), domain 2"/>
    <property type="match status" value="1"/>
</dbReference>
<dbReference type="PANTHER" id="PTHR34387">
    <property type="entry name" value="SLR1258 PROTEIN"/>
    <property type="match status" value="1"/>
</dbReference>
<keyword evidence="3" id="KW-1185">Reference proteome</keyword>
<dbReference type="InterPro" id="IPR007497">
    <property type="entry name" value="SIMPL/DUF541"/>
</dbReference>
<evidence type="ECO:0000256" key="1">
    <source>
        <dbReference type="SAM" id="SignalP"/>
    </source>
</evidence>